<organism evidence="4 5">
    <name type="scientific">Faecalimonas umbilicata</name>
    <dbReference type="NCBI Taxonomy" id="1912855"/>
    <lineage>
        <taxon>Bacteria</taxon>
        <taxon>Bacillati</taxon>
        <taxon>Bacillota</taxon>
        <taxon>Clostridia</taxon>
        <taxon>Lachnospirales</taxon>
        <taxon>Lachnospiraceae</taxon>
        <taxon>Faecalimonas</taxon>
    </lineage>
</organism>
<dbReference type="InterPro" id="IPR010982">
    <property type="entry name" value="Lambda_DNA-bd_dom_sf"/>
</dbReference>
<dbReference type="PANTHER" id="PTHR46558">
    <property type="entry name" value="TRACRIPTIONAL REGULATORY PROTEIN-RELATED-RELATED"/>
    <property type="match status" value="1"/>
</dbReference>
<gene>
    <name evidence="4" type="ORF">EDD74_11579</name>
    <name evidence="3" type="ORF">FAEUMB_13260</name>
</gene>
<dbReference type="CDD" id="cd00093">
    <property type="entry name" value="HTH_XRE"/>
    <property type="match status" value="1"/>
</dbReference>
<evidence type="ECO:0000313" key="6">
    <source>
        <dbReference type="Proteomes" id="UP000702954"/>
    </source>
</evidence>
<evidence type="ECO:0000313" key="5">
    <source>
        <dbReference type="Proteomes" id="UP000294613"/>
    </source>
</evidence>
<dbReference type="AlphaFoldDB" id="A0A4R3JQR2"/>
<comment type="caution">
    <text evidence="4">The sequence shown here is derived from an EMBL/GenBank/DDBJ whole genome shotgun (WGS) entry which is preliminary data.</text>
</comment>
<dbReference type="SUPFAM" id="SSF47413">
    <property type="entry name" value="lambda repressor-like DNA-binding domains"/>
    <property type="match status" value="1"/>
</dbReference>
<keyword evidence="6" id="KW-1185">Reference proteome</keyword>
<keyword evidence="1" id="KW-0238">DNA-binding</keyword>
<dbReference type="PROSITE" id="PS50943">
    <property type="entry name" value="HTH_CROC1"/>
    <property type="match status" value="1"/>
</dbReference>
<sequence>MSFSEDIKEVRKQNLMSQTEFARALGVSFSTVNRWETGKTLPAYKAMKSIELFCSKHGVDFSNSKNAWKENK</sequence>
<evidence type="ECO:0000313" key="4">
    <source>
        <dbReference type="EMBL" id="TCS67755.1"/>
    </source>
</evidence>
<dbReference type="InterPro" id="IPR001387">
    <property type="entry name" value="Cro/C1-type_HTH"/>
</dbReference>
<feature type="domain" description="HTH cro/C1-type" evidence="2">
    <location>
        <begin position="7"/>
        <end position="61"/>
    </location>
</feature>
<dbReference type="PANTHER" id="PTHR46558:SF4">
    <property type="entry name" value="DNA-BIDING PHAGE PROTEIN"/>
    <property type="match status" value="1"/>
</dbReference>
<dbReference type="Gene3D" id="1.10.260.40">
    <property type="entry name" value="lambda repressor-like DNA-binding domains"/>
    <property type="match status" value="1"/>
</dbReference>
<dbReference type="SMART" id="SM00530">
    <property type="entry name" value="HTH_XRE"/>
    <property type="match status" value="1"/>
</dbReference>
<dbReference type="Pfam" id="PF01381">
    <property type="entry name" value="HTH_3"/>
    <property type="match status" value="1"/>
</dbReference>
<evidence type="ECO:0000313" key="3">
    <source>
        <dbReference type="EMBL" id="GBU04785.1"/>
    </source>
</evidence>
<reference evidence="4 5" key="2">
    <citation type="submission" date="2019-03" db="EMBL/GenBank/DDBJ databases">
        <title>Genomic Encyclopedia of Type Strains, Phase IV (KMG-IV): sequencing the most valuable type-strain genomes for metagenomic binning, comparative biology and taxonomic classification.</title>
        <authorList>
            <person name="Goeker M."/>
        </authorList>
    </citation>
    <scope>NUCLEOTIDE SEQUENCE [LARGE SCALE GENOMIC DNA]</scope>
    <source>
        <strain evidence="4 5">DSM 103426</strain>
    </source>
</reference>
<dbReference type="RefSeq" id="WP_116441547.1">
    <property type="nucleotide sequence ID" value="NZ_BHEO01000005.1"/>
</dbReference>
<reference evidence="3 6" key="1">
    <citation type="journal article" date="2018" name="Int. J. Syst. Evol. Microbiol.">
        <title>Draft Genome Sequence of Faecalimonas umbilicata JCM 30896T, an Acetate-Producing Bacterium Isolated from Human Feces.</title>
        <authorList>
            <person name="Sakamoto M."/>
            <person name="Ikeyama N."/>
            <person name="Yuki M."/>
            <person name="Ohkuma M."/>
        </authorList>
    </citation>
    <scope>NUCLEOTIDE SEQUENCE [LARGE SCALE GENOMIC DNA]</scope>
    <source>
        <strain evidence="3 6">EGH7</strain>
    </source>
</reference>
<accession>A0A4R3JQR2</accession>
<evidence type="ECO:0000259" key="2">
    <source>
        <dbReference type="PROSITE" id="PS50943"/>
    </source>
</evidence>
<dbReference type="GO" id="GO:0003677">
    <property type="term" value="F:DNA binding"/>
    <property type="evidence" value="ECO:0007669"/>
    <property type="project" value="UniProtKB-KW"/>
</dbReference>
<dbReference type="Proteomes" id="UP000294613">
    <property type="component" value="Unassembled WGS sequence"/>
</dbReference>
<evidence type="ECO:0000256" key="1">
    <source>
        <dbReference type="ARBA" id="ARBA00023125"/>
    </source>
</evidence>
<protein>
    <submittedName>
        <fullName evidence="4">Helix-turn-helix protein</fullName>
    </submittedName>
    <submittedName>
        <fullName evidence="3">Transcriptional regulator</fullName>
    </submittedName>
</protein>
<dbReference type="EMBL" id="SLZV01000015">
    <property type="protein sequence ID" value="TCS67755.1"/>
    <property type="molecule type" value="Genomic_DNA"/>
</dbReference>
<proteinExistence type="predicted"/>
<name>A0A4R3JQR2_9FIRM</name>
<dbReference type="Proteomes" id="UP000702954">
    <property type="component" value="Unassembled WGS sequence"/>
</dbReference>
<dbReference type="EMBL" id="BHEO01000005">
    <property type="protein sequence ID" value="GBU04785.1"/>
    <property type="molecule type" value="Genomic_DNA"/>
</dbReference>